<dbReference type="InterPro" id="IPR035218">
    <property type="entry name" value="DUF5327"/>
</dbReference>
<dbReference type="Pfam" id="PF17261">
    <property type="entry name" value="DUF5327"/>
    <property type="match status" value="1"/>
</dbReference>
<feature type="compositionally biased region" description="Basic and acidic residues" evidence="1">
    <location>
        <begin position="77"/>
        <end position="87"/>
    </location>
</feature>
<dbReference type="Proteomes" id="UP000823937">
    <property type="component" value="Unassembled WGS sequence"/>
</dbReference>
<feature type="compositionally biased region" description="Polar residues" evidence="1">
    <location>
        <begin position="65"/>
        <end position="76"/>
    </location>
</feature>
<proteinExistence type="predicted"/>
<gene>
    <name evidence="2" type="ORF">H9895_01145</name>
</gene>
<sequence length="95" mass="10750">MISKKTLLHKMDQAIQLAKQTSNEDVMMQQIQKVHVLAELMIEETSMTKMSTQSMSVPNQIETKTTVTPAQVQPSTVEHETTNHQEDDGTSIFDF</sequence>
<feature type="region of interest" description="Disordered" evidence="1">
    <location>
        <begin position="65"/>
        <end position="95"/>
    </location>
</feature>
<organism evidence="2 3">
    <name type="scientific">Candidatus Pseudogracilibacillus intestinigallinarum</name>
    <dbReference type="NCBI Taxonomy" id="2838742"/>
    <lineage>
        <taxon>Bacteria</taxon>
        <taxon>Bacillati</taxon>
        <taxon>Bacillota</taxon>
        <taxon>Bacilli</taxon>
        <taxon>Bacillales</taxon>
        <taxon>Bacillaceae</taxon>
        <taxon>Pseudogracilibacillus</taxon>
    </lineage>
</organism>
<dbReference type="EMBL" id="DXHX01000016">
    <property type="protein sequence ID" value="HIV73669.1"/>
    <property type="molecule type" value="Genomic_DNA"/>
</dbReference>
<evidence type="ECO:0000313" key="2">
    <source>
        <dbReference type="EMBL" id="HIV73669.1"/>
    </source>
</evidence>
<comment type="caution">
    <text evidence="2">The sequence shown here is derived from an EMBL/GenBank/DDBJ whole genome shotgun (WGS) entry which is preliminary data.</text>
</comment>
<accession>A0A9D1PLM5</accession>
<reference evidence="2" key="1">
    <citation type="journal article" date="2021" name="PeerJ">
        <title>Extensive microbial diversity within the chicken gut microbiome revealed by metagenomics and culture.</title>
        <authorList>
            <person name="Gilroy R."/>
            <person name="Ravi A."/>
            <person name="Getino M."/>
            <person name="Pursley I."/>
            <person name="Horton D.L."/>
            <person name="Alikhan N.F."/>
            <person name="Baker D."/>
            <person name="Gharbi K."/>
            <person name="Hall N."/>
            <person name="Watson M."/>
            <person name="Adriaenssens E.M."/>
            <person name="Foster-Nyarko E."/>
            <person name="Jarju S."/>
            <person name="Secka A."/>
            <person name="Antonio M."/>
            <person name="Oren A."/>
            <person name="Chaudhuri R.R."/>
            <person name="La Ragione R."/>
            <person name="Hildebrand F."/>
            <person name="Pallen M.J."/>
        </authorList>
    </citation>
    <scope>NUCLEOTIDE SEQUENCE</scope>
    <source>
        <strain evidence="2">CHK169-2315</strain>
    </source>
</reference>
<dbReference type="AlphaFoldDB" id="A0A9D1PLM5"/>
<evidence type="ECO:0000313" key="3">
    <source>
        <dbReference type="Proteomes" id="UP000823937"/>
    </source>
</evidence>
<protein>
    <submittedName>
        <fullName evidence="2">YwdI family protein</fullName>
    </submittedName>
</protein>
<evidence type="ECO:0000256" key="1">
    <source>
        <dbReference type="SAM" id="MobiDB-lite"/>
    </source>
</evidence>
<name>A0A9D1PLM5_9BACI</name>
<reference evidence="2" key="2">
    <citation type="submission" date="2021-04" db="EMBL/GenBank/DDBJ databases">
        <authorList>
            <person name="Gilroy R."/>
        </authorList>
    </citation>
    <scope>NUCLEOTIDE SEQUENCE</scope>
    <source>
        <strain evidence="2">CHK169-2315</strain>
    </source>
</reference>